<evidence type="ECO:0000256" key="4">
    <source>
        <dbReference type="ARBA" id="ARBA00022692"/>
    </source>
</evidence>
<keyword evidence="3" id="KW-1003">Cell membrane</keyword>
<dbReference type="PANTHER" id="PTHR32243:SF18">
    <property type="entry name" value="INNER MEMBRANE ABC TRANSPORTER PERMEASE PROTEIN YCJP"/>
    <property type="match status" value="1"/>
</dbReference>
<dbReference type="AlphaFoldDB" id="A0A3N1MC76"/>
<dbReference type="InterPro" id="IPR035906">
    <property type="entry name" value="MetI-like_sf"/>
</dbReference>
<dbReference type="PROSITE" id="PS50928">
    <property type="entry name" value="ABC_TM1"/>
    <property type="match status" value="1"/>
</dbReference>
<protein>
    <submittedName>
        <fullName evidence="9">Carbohydrate ABC transporter membrane protein 2 (CUT1 family)</fullName>
    </submittedName>
</protein>
<dbReference type="PANTHER" id="PTHR32243">
    <property type="entry name" value="MALTOSE TRANSPORT SYSTEM PERMEASE-RELATED"/>
    <property type="match status" value="1"/>
</dbReference>
<keyword evidence="2 7" id="KW-0813">Transport</keyword>
<dbReference type="Proteomes" id="UP000278222">
    <property type="component" value="Unassembled WGS sequence"/>
</dbReference>
<evidence type="ECO:0000256" key="5">
    <source>
        <dbReference type="ARBA" id="ARBA00022989"/>
    </source>
</evidence>
<keyword evidence="4 7" id="KW-0812">Transmembrane</keyword>
<dbReference type="InterPro" id="IPR050901">
    <property type="entry name" value="BP-dep_ABC_trans_perm"/>
</dbReference>
<sequence>MLRPTFLGRLALHGANLAVILFLLFPIFAVVIGSVQSERTLQADTRAILPPEYTFDNFRVILTQGEQKGRVFEQATYLPDNIKAFYSAFLNSLIVAVSVTVLTLVLGSLSAYTIARLRVPWTAWFLQINIVARFVPIIVLMIPLYVMFRSGGMLNSLWGVIIAQTGFLLPYAILILAPYFETISFELEEAARIDGCSRFGAFLRIVLPLSTPGLSSCGAIIFIISWQDLLITMILNSRREFMTLPVIISSLVGDVHVFFNLLMAICLLALLPSVVLVMLLQKYVVQGLSAGAVKG</sequence>
<keyword evidence="6 7" id="KW-0472">Membrane</keyword>
<evidence type="ECO:0000256" key="7">
    <source>
        <dbReference type="RuleBase" id="RU363032"/>
    </source>
</evidence>
<feature type="domain" description="ABC transmembrane type-1" evidence="8">
    <location>
        <begin position="89"/>
        <end position="280"/>
    </location>
</feature>
<dbReference type="CDD" id="cd06261">
    <property type="entry name" value="TM_PBP2"/>
    <property type="match status" value="1"/>
</dbReference>
<reference evidence="9 10" key="1">
    <citation type="submission" date="2018-11" db="EMBL/GenBank/DDBJ databases">
        <title>Genomic Encyclopedia of Type Strains, Phase IV (KMG-IV): sequencing the most valuable type-strain genomes for metagenomic binning, comparative biology and taxonomic classification.</title>
        <authorList>
            <person name="Goeker M."/>
        </authorList>
    </citation>
    <scope>NUCLEOTIDE SEQUENCE [LARGE SCALE GENOMIC DNA]</scope>
    <source>
        <strain evidence="9 10">DSM 5900</strain>
    </source>
</reference>
<evidence type="ECO:0000256" key="2">
    <source>
        <dbReference type="ARBA" id="ARBA00022448"/>
    </source>
</evidence>
<feature type="transmembrane region" description="Helical" evidence="7">
    <location>
        <begin position="93"/>
        <end position="115"/>
    </location>
</feature>
<keyword evidence="5 7" id="KW-1133">Transmembrane helix</keyword>
<evidence type="ECO:0000256" key="6">
    <source>
        <dbReference type="ARBA" id="ARBA00023136"/>
    </source>
</evidence>
<dbReference type="Gene3D" id="1.10.3720.10">
    <property type="entry name" value="MetI-like"/>
    <property type="match status" value="1"/>
</dbReference>
<dbReference type="RefSeq" id="WP_123687987.1">
    <property type="nucleotide sequence ID" value="NZ_AP019700.1"/>
</dbReference>
<evidence type="ECO:0000256" key="3">
    <source>
        <dbReference type="ARBA" id="ARBA00022475"/>
    </source>
</evidence>
<gene>
    <name evidence="9" type="ORF">EDC65_0376</name>
</gene>
<comment type="similarity">
    <text evidence="7">Belongs to the binding-protein-dependent transport system permease family.</text>
</comment>
<comment type="caution">
    <text evidence="9">The sequence shown here is derived from an EMBL/GenBank/DDBJ whole genome shotgun (WGS) entry which is preliminary data.</text>
</comment>
<dbReference type="InterPro" id="IPR000515">
    <property type="entry name" value="MetI-like"/>
</dbReference>
<comment type="subcellular location">
    <subcellularLocation>
        <location evidence="1 7">Cell membrane</location>
        <topology evidence="1 7">Multi-pass membrane protein</topology>
    </subcellularLocation>
</comment>
<evidence type="ECO:0000256" key="1">
    <source>
        <dbReference type="ARBA" id="ARBA00004651"/>
    </source>
</evidence>
<feature type="transmembrane region" description="Helical" evidence="7">
    <location>
        <begin position="157"/>
        <end position="180"/>
    </location>
</feature>
<feature type="transmembrane region" description="Helical" evidence="7">
    <location>
        <begin position="257"/>
        <end position="280"/>
    </location>
</feature>
<name>A0A3N1MC76_9PROT</name>
<dbReference type="OrthoDB" id="9790107at2"/>
<evidence type="ECO:0000259" key="8">
    <source>
        <dbReference type="PROSITE" id="PS50928"/>
    </source>
</evidence>
<dbReference type="GO" id="GO:0055085">
    <property type="term" value="P:transmembrane transport"/>
    <property type="evidence" value="ECO:0007669"/>
    <property type="project" value="InterPro"/>
</dbReference>
<feature type="transmembrane region" description="Helical" evidence="7">
    <location>
        <begin position="121"/>
        <end position="145"/>
    </location>
</feature>
<proteinExistence type="inferred from homology"/>
<dbReference type="GO" id="GO:0005886">
    <property type="term" value="C:plasma membrane"/>
    <property type="evidence" value="ECO:0007669"/>
    <property type="project" value="UniProtKB-SubCell"/>
</dbReference>
<dbReference type="Pfam" id="PF00528">
    <property type="entry name" value="BPD_transp_1"/>
    <property type="match status" value="1"/>
</dbReference>
<organism evidence="9 10">
    <name type="scientific">Stella humosa</name>
    <dbReference type="NCBI Taxonomy" id="94"/>
    <lineage>
        <taxon>Bacteria</taxon>
        <taxon>Pseudomonadati</taxon>
        <taxon>Pseudomonadota</taxon>
        <taxon>Alphaproteobacteria</taxon>
        <taxon>Rhodospirillales</taxon>
        <taxon>Stellaceae</taxon>
        <taxon>Stella</taxon>
    </lineage>
</organism>
<evidence type="ECO:0000313" key="10">
    <source>
        <dbReference type="Proteomes" id="UP000278222"/>
    </source>
</evidence>
<keyword evidence="10" id="KW-1185">Reference proteome</keyword>
<evidence type="ECO:0000313" key="9">
    <source>
        <dbReference type="EMBL" id="ROQ01198.1"/>
    </source>
</evidence>
<accession>A0A3N1MC76</accession>
<dbReference type="SUPFAM" id="SSF161098">
    <property type="entry name" value="MetI-like"/>
    <property type="match status" value="1"/>
</dbReference>
<dbReference type="EMBL" id="RJKX01000011">
    <property type="protein sequence ID" value="ROQ01198.1"/>
    <property type="molecule type" value="Genomic_DNA"/>
</dbReference>
<feature type="transmembrane region" description="Helical" evidence="7">
    <location>
        <begin position="12"/>
        <end position="32"/>
    </location>
</feature>